<sequence>MGSFTRVFGMALLVAVIGMTFHASAQARCVGISGTADGFDQQTAISRAQDSVAQSVAGIKSQYRVRSVSLSPRKMQPQPYWRDEVTPDLYVKPDIVTSQTHTVCWHGVVSPYVCTSGARACF</sequence>
<protein>
    <submittedName>
        <fullName evidence="2">Uncharacterized protein</fullName>
    </submittedName>
</protein>
<proteinExistence type="predicted"/>
<name>A0A1E2RZS1_9HYPH</name>
<feature type="chain" id="PRO_5009116571" evidence="1">
    <location>
        <begin position="28"/>
        <end position="122"/>
    </location>
</feature>
<dbReference type="OrthoDB" id="8446582at2"/>
<dbReference type="EMBL" id="MASI01000003">
    <property type="protein sequence ID" value="ODA67588.1"/>
    <property type="molecule type" value="Genomic_DNA"/>
</dbReference>
<organism evidence="2 3">
    <name type="scientific">Methyloligella halotolerans</name>
    <dbReference type="NCBI Taxonomy" id="1177755"/>
    <lineage>
        <taxon>Bacteria</taxon>
        <taxon>Pseudomonadati</taxon>
        <taxon>Pseudomonadota</taxon>
        <taxon>Alphaproteobacteria</taxon>
        <taxon>Hyphomicrobiales</taxon>
        <taxon>Hyphomicrobiaceae</taxon>
        <taxon>Methyloligella</taxon>
    </lineage>
</organism>
<evidence type="ECO:0000313" key="2">
    <source>
        <dbReference type="EMBL" id="ODA67588.1"/>
    </source>
</evidence>
<dbReference type="AlphaFoldDB" id="A0A1E2RZS1"/>
<evidence type="ECO:0000256" key="1">
    <source>
        <dbReference type="SAM" id="SignalP"/>
    </source>
</evidence>
<dbReference type="Proteomes" id="UP000095087">
    <property type="component" value="Unassembled WGS sequence"/>
</dbReference>
<gene>
    <name evidence="2" type="ORF">A7A08_01622</name>
</gene>
<accession>A0A1E2RZS1</accession>
<keyword evidence="1" id="KW-0732">Signal</keyword>
<keyword evidence="3" id="KW-1185">Reference proteome</keyword>
<reference evidence="2 3" key="1">
    <citation type="submission" date="2016-07" db="EMBL/GenBank/DDBJ databases">
        <title>Draft genome sequence of Methyloligella halotolerans C2T (VKM B-2706T=CCUG 61687T=DSM 25045T), a halotolerant polyhydroxybutyrate accumulating methylotroph.</title>
        <authorList>
            <person name="Vasilenko O.V."/>
            <person name="Doronina N.V."/>
            <person name="Poroshina M.N."/>
            <person name="Tarlachkov S.V."/>
            <person name="Trotsenko Y.A."/>
        </authorList>
    </citation>
    <scope>NUCLEOTIDE SEQUENCE [LARGE SCALE GENOMIC DNA]</scope>
    <source>
        <strain evidence="2 3">VKM B-2706</strain>
    </source>
</reference>
<comment type="caution">
    <text evidence="2">The sequence shown here is derived from an EMBL/GenBank/DDBJ whole genome shotgun (WGS) entry which is preliminary data.</text>
</comment>
<feature type="signal peptide" evidence="1">
    <location>
        <begin position="1"/>
        <end position="27"/>
    </location>
</feature>
<evidence type="ECO:0000313" key="3">
    <source>
        <dbReference type="Proteomes" id="UP000095087"/>
    </source>
</evidence>
<dbReference type="RefSeq" id="WP_141693899.1">
    <property type="nucleotide sequence ID" value="NZ_MASI01000003.1"/>
</dbReference>